<gene>
    <name evidence="1" type="ORF">FHR72_003858</name>
</gene>
<accession>A0A839Q8J4</accession>
<evidence type="ECO:0000313" key="2">
    <source>
        <dbReference type="Proteomes" id="UP000550501"/>
    </source>
</evidence>
<proteinExistence type="predicted"/>
<keyword evidence="2" id="KW-1185">Reference proteome</keyword>
<dbReference type="EMBL" id="JACHVU010000009">
    <property type="protein sequence ID" value="MBB2992359.1"/>
    <property type="molecule type" value="Genomic_DNA"/>
</dbReference>
<dbReference type="AlphaFoldDB" id="A0A839Q8J4"/>
<evidence type="ECO:0000313" key="1">
    <source>
        <dbReference type="EMBL" id="MBB2992359.1"/>
    </source>
</evidence>
<organism evidence="1 2">
    <name type="scientific">Mycolicibacterium iranicum</name>
    <name type="common">Mycobacterium iranicum</name>
    <dbReference type="NCBI Taxonomy" id="912594"/>
    <lineage>
        <taxon>Bacteria</taxon>
        <taxon>Bacillati</taxon>
        <taxon>Actinomycetota</taxon>
        <taxon>Actinomycetes</taxon>
        <taxon>Mycobacteriales</taxon>
        <taxon>Mycobacteriaceae</taxon>
        <taxon>Mycolicibacterium</taxon>
    </lineage>
</organism>
<sequence length="105" mass="11284">MAAPTVADLSALLNRPVPEVHGNAALRNVTVMAKAYTRDQGFSDGVPNEELAGVIVSAACRLVANPRGIDMAEARGPESVSFRGAFSGWSVPELFVLNRYRERAR</sequence>
<dbReference type="Proteomes" id="UP000550501">
    <property type="component" value="Unassembled WGS sequence"/>
</dbReference>
<reference evidence="1 2" key="1">
    <citation type="submission" date="2020-08" db="EMBL/GenBank/DDBJ databases">
        <title>The Agave Microbiome: Exploring the role of microbial communities in plant adaptations to desert environments.</title>
        <authorList>
            <person name="Partida-Martinez L.P."/>
        </authorList>
    </citation>
    <scope>NUCLEOTIDE SEQUENCE [LARGE SCALE GENOMIC DNA]</scope>
    <source>
        <strain evidence="1 2">AT2.18</strain>
    </source>
</reference>
<protein>
    <submittedName>
        <fullName evidence="1">Uncharacterized protein</fullName>
    </submittedName>
</protein>
<comment type="caution">
    <text evidence="1">The sequence shown here is derived from an EMBL/GenBank/DDBJ whole genome shotgun (WGS) entry which is preliminary data.</text>
</comment>
<name>A0A839Q8J4_MYCIR</name>